<evidence type="ECO:0000313" key="6">
    <source>
        <dbReference type="Proteomes" id="UP001050975"/>
    </source>
</evidence>
<dbReference type="Proteomes" id="UP001050975">
    <property type="component" value="Unassembled WGS sequence"/>
</dbReference>
<keyword evidence="3" id="KW-0326">Glycosidase</keyword>
<evidence type="ECO:0000256" key="4">
    <source>
        <dbReference type="RuleBase" id="RU003690"/>
    </source>
</evidence>
<evidence type="ECO:0000256" key="1">
    <source>
        <dbReference type="ARBA" id="ARBA00010838"/>
    </source>
</evidence>
<dbReference type="PROSITE" id="PS00653">
    <property type="entry name" value="GLYCOSYL_HYDROL_F1_2"/>
    <property type="match status" value="1"/>
</dbReference>
<proteinExistence type="inferred from homology"/>
<reference evidence="5" key="1">
    <citation type="submission" date="2019-10" db="EMBL/GenBank/DDBJ databases">
        <title>Draft genome sequece of Microseira wollei NIES-4236.</title>
        <authorList>
            <person name="Yamaguchi H."/>
            <person name="Suzuki S."/>
            <person name="Kawachi M."/>
        </authorList>
    </citation>
    <scope>NUCLEOTIDE SEQUENCE</scope>
    <source>
        <strain evidence="5">NIES-4236</strain>
    </source>
</reference>
<name>A0AAV3WLP2_9CYAN</name>
<dbReference type="Gene3D" id="3.20.20.80">
    <property type="entry name" value="Glycosidases"/>
    <property type="match status" value="1"/>
</dbReference>
<accession>A0AAV3WLP2</accession>
<dbReference type="GO" id="GO:0008422">
    <property type="term" value="F:beta-glucosidase activity"/>
    <property type="evidence" value="ECO:0007669"/>
    <property type="project" value="TreeGrafter"/>
</dbReference>
<comment type="similarity">
    <text evidence="1 4">Belongs to the glycosyl hydrolase 1 family.</text>
</comment>
<dbReference type="GO" id="GO:0005829">
    <property type="term" value="C:cytosol"/>
    <property type="evidence" value="ECO:0007669"/>
    <property type="project" value="TreeGrafter"/>
</dbReference>
<evidence type="ECO:0000256" key="3">
    <source>
        <dbReference type="ARBA" id="ARBA00023295"/>
    </source>
</evidence>
<dbReference type="PRINTS" id="PR00131">
    <property type="entry name" value="GLHYDRLASE1"/>
</dbReference>
<protein>
    <submittedName>
        <fullName evidence="5">Beta-glycosidase</fullName>
    </submittedName>
</protein>
<sequence>MQNTQTSSNQDFLWGVATSGYQSEGGYNGTGQPQNNWSLWEHQGKVMQTGTAAEFWHRYEEDFQTCQKLGLNAFRLGIEWARIQPSTNINPAPAPAFDTAALDNYAAMIAACRRSGLEPIVTLHHFTHPAWLGMDAWLSKDTIDCFIEYVRVTVTHINRRLIDDYQLPPIGWYITINEPNILVSNTYISGQFPAGSEGGIWSLFPAYNHLLAAHVRAYNCIHDIYAAQGWTSPQVTLNTYCSDLYWSEKAIWDLLTLKRQQIKAKDLPEYAYSNAKHLDDALRNANLPFRRNLPYRLGQLVHKAANSWGHRNFDVKHLDVYLHELEVSPRIDVFDYLAIDYYDPFIAHIFRIPVFSDFEFENKDFRGWLMSGITSKWWDWRSLPEGLHFFCQYYAQTLGYPILIAENGMALRRKPDNSVATHRRDQLSRSEFIRAHIEQVQRLQNEGVPMIGYMHWSLTDNYEWGSYTPRFGLFSLDFSAGSDRFVEDHLSDRPSETYSKLIWKTRNGWGSDRK</sequence>
<dbReference type="InterPro" id="IPR001360">
    <property type="entry name" value="Glyco_hydro_1"/>
</dbReference>
<keyword evidence="2" id="KW-0378">Hydrolase</keyword>
<dbReference type="PANTHER" id="PTHR10353">
    <property type="entry name" value="GLYCOSYL HYDROLASE"/>
    <property type="match status" value="1"/>
</dbReference>
<evidence type="ECO:0000256" key="2">
    <source>
        <dbReference type="ARBA" id="ARBA00022801"/>
    </source>
</evidence>
<dbReference type="RefSeq" id="WP_226588907.1">
    <property type="nucleotide sequence ID" value="NZ_BLAY01000145.1"/>
</dbReference>
<keyword evidence="6" id="KW-1185">Reference proteome</keyword>
<organism evidence="5 6">
    <name type="scientific">Microseira wollei NIES-4236</name>
    <dbReference type="NCBI Taxonomy" id="2530354"/>
    <lineage>
        <taxon>Bacteria</taxon>
        <taxon>Bacillati</taxon>
        <taxon>Cyanobacteriota</taxon>
        <taxon>Cyanophyceae</taxon>
        <taxon>Oscillatoriophycideae</taxon>
        <taxon>Aerosakkonematales</taxon>
        <taxon>Aerosakkonemataceae</taxon>
        <taxon>Microseira</taxon>
    </lineage>
</organism>
<dbReference type="InterPro" id="IPR017853">
    <property type="entry name" value="GH"/>
</dbReference>
<evidence type="ECO:0000313" key="5">
    <source>
        <dbReference type="EMBL" id="GET42024.1"/>
    </source>
</evidence>
<dbReference type="GO" id="GO:0016052">
    <property type="term" value="P:carbohydrate catabolic process"/>
    <property type="evidence" value="ECO:0007669"/>
    <property type="project" value="TreeGrafter"/>
</dbReference>
<dbReference type="PANTHER" id="PTHR10353:SF36">
    <property type="entry name" value="LP05116P"/>
    <property type="match status" value="1"/>
</dbReference>
<gene>
    <name evidence="5" type="ORF">MiSe_68380</name>
</gene>
<dbReference type="Pfam" id="PF00232">
    <property type="entry name" value="Glyco_hydro_1"/>
    <property type="match status" value="2"/>
</dbReference>
<dbReference type="SUPFAM" id="SSF51445">
    <property type="entry name" value="(Trans)glycosidases"/>
    <property type="match status" value="1"/>
</dbReference>
<dbReference type="EMBL" id="BLAY01000145">
    <property type="protein sequence ID" value="GET42024.1"/>
    <property type="molecule type" value="Genomic_DNA"/>
</dbReference>
<dbReference type="AlphaFoldDB" id="A0AAV3WLP2"/>
<dbReference type="InterPro" id="IPR033132">
    <property type="entry name" value="GH_1_N_CS"/>
</dbReference>
<comment type="caution">
    <text evidence="5">The sequence shown here is derived from an EMBL/GenBank/DDBJ whole genome shotgun (WGS) entry which is preliminary data.</text>
</comment>